<evidence type="ECO:0000256" key="1">
    <source>
        <dbReference type="ARBA" id="ARBA00004123"/>
    </source>
</evidence>
<dbReference type="Pfam" id="PF05368">
    <property type="entry name" value="NmrA"/>
    <property type="match status" value="1"/>
</dbReference>
<feature type="domain" description="BHLH" evidence="8">
    <location>
        <begin position="195"/>
        <end position="245"/>
    </location>
</feature>
<dbReference type="Proteomes" id="UP000824890">
    <property type="component" value="Unassembled WGS sequence"/>
</dbReference>
<keyword evidence="4" id="KW-0805">Transcription regulation</keyword>
<keyword evidence="3" id="KW-0560">Oxidoreductase</keyword>
<sequence length="603" mass="67517">MGLKKMMMTMMMNGGEATEAELFLNCDDMSVLERQRVQLNYHQYHHPGFEPTLPCFFPNSSKMNVGEVDSFLPSAGLDLPEIYGELHGDARISVSPGNITTEFGNSKKRKFGCVDTETKVCNEKKKMMMMMDREVAVEEEEEEEKSKVTEQSTRSIMKTKNKAKKEQNSCSNDSSKVTKDSQRTDYIHVRARRGQATDSHSIAERARREKISGRMKFLQDLVPGCEKITGKAGMLDEIINYVQSLQRQVEVVSAPMMNLPNTVMPPHMMVNSGYPHDMNGQSATMWDSDVQNLYTNKTLIIIRHGLYGKGNMEEEKKSRVLVIGATGRLGHYLTRFSIQSGHPTFALIRNSTFSDPSKSANLESLSSAGVTLLKGSLDDEASLEEAVSKVDVVISAIPSKHVLDQTLLINVIKRTPSIKRFIPAEYGADPDKTQVSDLDHGFYSKKSEIRRLVESSNIPYTYICCGLFMRILLPSLVQPGLQSPPVDKVTVFGDGDVKAVFVNEVDAAAFTIKTIDDPRTLNKTLYLRPSGNVCSMNDLVEMWEGKIEKKLVKTFVTESQLLEKIKGHHTYFEIDESCGGVNGTELYPDVKYMTVSEFLDTLL</sequence>
<evidence type="ECO:0000256" key="5">
    <source>
        <dbReference type="ARBA" id="ARBA00023163"/>
    </source>
</evidence>
<dbReference type="SMART" id="SM00353">
    <property type="entry name" value="HLH"/>
    <property type="match status" value="1"/>
</dbReference>
<feature type="region of interest" description="Disordered" evidence="7">
    <location>
        <begin position="136"/>
        <end position="183"/>
    </location>
</feature>
<keyword evidence="5" id="KW-0804">Transcription</keyword>
<dbReference type="PANTHER" id="PTHR43349:SF34">
    <property type="entry name" value="PINORESINOL-LARICIRESINOL REDUCTASE 3-RELATED"/>
    <property type="match status" value="1"/>
</dbReference>
<dbReference type="Pfam" id="PF00010">
    <property type="entry name" value="HLH"/>
    <property type="match status" value="1"/>
</dbReference>
<evidence type="ECO:0000256" key="6">
    <source>
        <dbReference type="ARBA" id="ARBA00023242"/>
    </source>
</evidence>
<comment type="subcellular location">
    <subcellularLocation>
        <location evidence="1">Nucleus</location>
    </subcellularLocation>
</comment>
<proteinExistence type="predicted"/>
<keyword evidence="10" id="KW-1185">Reference proteome</keyword>
<dbReference type="EMBL" id="JAGKQM010000011">
    <property type="protein sequence ID" value="KAH0900810.1"/>
    <property type="molecule type" value="Genomic_DNA"/>
</dbReference>
<evidence type="ECO:0000256" key="7">
    <source>
        <dbReference type="SAM" id="MobiDB-lite"/>
    </source>
</evidence>
<reference evidence="9 10" key="1">
    <citation type="submission" date="2021-05" db="EMBL/GenBank/DDBJ databases">
        <title>Genome Assembly of Synthetic Allotetraploid Brassica napus Reveals Homoeologous Exchanges between Subgenomes.</title>
        <authorList>
            <person name="Davis J.T."/>
        </authorList>
    </citation>
    <scope>NUCLEOTIDE SEQUENCE [LARGE SCALE GENOMIC DNA]</scope>
    <source>
        <strain evidence="10">cv. Da-Ae</strain>
        <tissue evidence="9">Seedling</tissue>
    </source>
</reference>
<evidence type="ECO:0000313" key="10">
    <source>
        <dbReference type="Proteomes" id="UP000824890"/>
    </source>
</evidence>
<evidence type="ECO:0000256" key="3">
    <source>
        <dbReference type="ARBA" id="ARBA00023002"/>
    </source>
</evidence>
<organism evidence="9 10">
    <name type="scientific">Brassica napus</name>
    <name type="common">Rape</name>
    <dbReference type="NCBI Taxonomy" id="3708"/>
    <lineage>
        <taxon>Eukaryota</taxon>
        <taxon>Viridiplantae</taxon>
        <taxon>Streptophyta</taxon>
        <taxon>Embryophyta</taxon>
        <taxon>Tracheophyta</taxon>
        <taxon>Spermatophyta</taxon>
        <taxon>Magnoliopsida</taxon>
        <taxon>eudicotyledons</taxon>
        <taxon>Gunneridae</taxon>
        <taxon>Pentapetalae</taxon>
        <taxon>rosids</taxon>
        <taxon>malvids</taxon>
        <taxon>Brassicales</taxon>
        <taxon>Brassicaceae</taxon>
        <taxon>Brassiceae</taxon>
        <taxon>Brassica</taxon>
    </lineage>
</organism>
<dbReference type="InterPro" id="IPR045312">
    <property type="entry name" value="PCBER-like"/>
</dbReference>
<dbReference type="CDD" id="cd05259">
    <property type="entry name" value="PCBER_SDR_a"/>
    <property type="match status" value="1"/>
</dbReference>
<name>A0ABQ8B7M8_BRANA</name>
<dbReference type="Gene3D" id="3.90.25.10">
    <property type="entry name" value="UDP-galactose 4-epimerase, domain 1"/>
    <property type="match status" value="1"/>
</dbReference>
<evidence type="ECO:0000256" key="2">
    <source>
        <dbReference type="ARBA" id="ARBA00022857"/>
    </source>
</evidence>
<dbReference type="SUPFAM" id="SSF51735">
    <property type="entry name" value="NAD(P)-binding Rossmann-fold domains"/>
    <property type="match status" value="1"/>
</dbReference>
<evidence type="ECO:0000256" key="4">
    <source>
        <dbReference type="ARBA" id="ARBA00023015"/>
    </source>
</evidence>
<dbReference type="PANTHER" id="PTHR43349">
    <property type="entry name" value="PINORESINOL REDUCTASE-RELATED"/>
    <property type="match status" value="1"/>
</dbReference>
<keyword evidence="2" id="KW-0521">NADP</keyword>
<evidence type="ECO:0000313" key="9">
    <source>
        <dbReference type="EMBL" id="KAH0900810.1"/>
    </source>
</evidence>
<dbReference type="InterPro" id="IPR008030">
    <property type="entry name" value="NmrA-like"/>
</dbReference>
<dbReference type="PROSITE" id="PS50888">
    <property type="entry name" value="BHLH"/>
    <property type="match status" value="1"/>
</dbReference>
<comment type="caution">
    <text evidence="9">The sequence shown here is derived from an EMBL/GenBank/DDBJ whole genome shotgun (WGS) entry which is preliminary data.</text>
</comment>
<accession>A0ABQ8B7M8</accession>
<gene>
    <name evidence="9" type="ORF">HID58_040313</name>
</gene>
<evidence type="ECO:0000259" key="8">
    <source>
        <dbReference type="PROSITE" id="PS50888"/>
    </source>
</evidence>
<dbReference type="InterPro" id="IPR050608">
    <property type="entry name" value="NmrA-type/Isoflavone_red_sf"/>
</dbReference>
<keyword evidence="6" id="KW-0539">Nucleus</keyword>
<protein>
    <recommendedName>
        <fullName evidence="8">BHLH domain-containing protein</fullName>
    </recommendedName>
</protein>
<dbReference type="InterPro" id="IPR036638">
    <property type="entry name" value="HLH_DNA-bd_sf"/>
</dbReference>
<dbReference type="Gene3D" id="3.40.50.720">
    <property type="entry name" value="NAD(P)-binding Rossmann-like Domain"/>
    <property type="match status" value="1"/>
</dbReference>
<dbReference type="InterPro" id="IPR036291">
    <property type="entry name" value="NAD(P)-bd_dom_sf"/>
</dbReference>
<dbReference type="SUPFAM" id="SSF47459">
    <property type="entry name" value="HLH, helix-loop-helix DNA-binding domain"/>
    <property type="match status" value="1"/>
</dbReference>
<dbReference type="Gene3D" id="4.10.280.10">
    <property type="entry name" value="Helix-loop-helix DNA-binding domain"/>
    <property type="match status" value="1"/>
</dbReference>
<dbReference type="InterPro" id="IPR011598">
    <property type="entry name" value="bHLH_dom"/>
</dbReference>